<dbReference type="InterPro" id="IPR011053">
    <property type="entry name" value="Single_hybrid_motif"/>
</dbReference>
<evidence type="ECO:0000256" key="3">
    <source>
        <dbReference type="ARBA" id="ARBA00022823"/>
    </source>
</evidence>
<dbReference type="PROSITE" id="PS50968">
    <property type="entry name" value="BIOTINYL_LIPOYL"/>
    <property type="match status" value="1"/>
</dbReference>
<comment type="caution">
    <text evidence="8">The sequence shown here is derived from an EMBL/GenBank/DDBJ whole genome shotgun (WGS) entry which is preliminary data.</text>
</comment>
<dbReference type="GO" id="GO:0009249">
    <property type="term" value="P:protein lipoylation"/>
    <property type="evidence" value="ECO:0007669"/>
    <property type="project" value="TreeGrafter"/>
</dbReference>
<dbReference type="InterPro" id="IPR017453">
    <property type="entry name" value="GCV_H_sub"/>
</dbReference>
<dbReference type="Pfam" id="PF01597">
    <property type="entry name" value="GCV_H"/>
    <property type="match status" value="1"/>
</dbReference>
<comment type="subcellular location">
    <subcellularLocation>
        <location evidence="1 6">Mitochondrion</location>
    </subcellularLocation>
</comment>
<dbReference type="Gene3D" id="2.40.50.100">
    <property type="match status" value="1"/>
</dbReference>
<reference evidence="8" key="1">
    <citation type="submission" date="2021-08" db="EMBL/GenBank/DDBJ databases">
        <title>WGS assembly of Ceratopteris richardii.</title>
        <authorList>
            <person name="Marchant D.B."/>
            <person name="Chen G."/>
            <person name="Jenkins J."/>
            <person name="Shu S."/>
            <person name="Leebens-Mack J."/>
            <person name="Grimwood J."/>
            <person name="Schmutz J."/>
            <person name="Soltis P."/>
            <person name="Soltis D."/>
            <person name="Chen Z.-H."/>
        </authorList>
    </citation>
    <scope>NUCLEOTIDE SEQUENCE</scope>
    <source>
        <strain evidence="8">Whitten #5841</strain>
        <tissue evidence="8">Leaf</tissue>
    </source>
</reference>
<proteinExistence type="inferred from homology"/>
<dbReference type="InterPro" id="IPR002930">
    <property type="entry name" value="GCV_H"/>
</dbReference>
<comment type="similarity">
    <text evidence="2 6">Belongs to the GcvH family.</text>
</comment>
<dbReference type="OrthoDB" id="10264154at2759"/>
<dbReference type="PANTHER" id="PTHR11715:SF3">
    <property type="entry name" value="GLYCINE CLEAVAGE SYSTEM H PROTEIN-RELATED"/>
    <property type="match status" value="1"/>
</dbReference>
<keyword evidence="6" id="KW-0809">Transit peptide</keyword>
<keyword evidence="4 6" id="KW-0496">Mitochondrion</keyword>
<dbReference type="GO" id="GO:0005829">
    <property type="term" value="C:cytosol"/>
    <property type="evidence" value="ECO:0007669"/>
    <property type="project" value="TreeGrafter"/>
</dbReference>
<dbReference type="GO" id="GO:0019464">
    <property type="term" value="P:glycine decarboxylation via glycine cleavage system"/>
    <property type="evidence" value="ECO:0007669"/>
    <property type="project" value="UniProtKB-UniRule"/>
</dbReference>
<dbReference type="InterPro" id="IPR000089">
    <property type="entry name" value="Biotin_lipoyl"/>
</dbReference>
<gene>
    <name evidence="8" type="ORF">KP509_26G032600</name>
</gene>
<comment type="subunit">
    <text evidence="6">The glycine cleavage system is composed of four proteins: P, T, L and H.</text>
</comment>
<evidence type="ECO:0000256" key="6">
    <source>
        <dbReference type="RuleBase" id="RU364055"/>
    </source>
</evidence>
<protein>
    <recommendedName>
        <fullName evidence="6">Glycine cleavage system H protein</fullName>
    </recommendedName>
</protein>
<dbReference type="EMBL" id="CM035431">
    <property type="protein sequence ID" value="KAH7296647.1"/>
    <property type="molecule type" value="Genomic_DNA"/>
</dbReference>
<dbReference type="Proteomes" id="UP000825935">
    <property type="component" value="Chromosome 26"/>
</dbReference>
<evidence type="ECO:0000256" key="5">
    <source>
        <dbReference type="PIRSR" id="PIRSR617453-50"/>
    </source>
</evidence>
<comment type="cofactor">
    <cofactor evidence="6">
        <name>(R)-lipoate</name>
        <dbReference type="ChEBI" id="CHEBI:83088"/>
    </cofactor>
    <text evidence="6">Binds 1 lipoyl cofactor covalently.</text>
</comment>
<dbReference type="NCBIfam" id="NF002270">
    <property type="entry name" value="PRK01202.1"/>
    <property type="match status" value="1"/>
</dbReference>
<dbReference type="PANTHER" id="PTHR11715">
    <property type="entry name" value="GLYCINE CLEAVAGE SYSTEM H PROTEIN"/>
    <property type="match status" value="1"/>
</dbReference>
<dbReference type="GO" id="GO:0005960">
    <property type="term" value="C:glycine cleavage complex"/>
    <property type="evidence" value="ECO:0007669"/>
    <property type="project" value="UniProtKB-UniRule"/>
</dbReference>
<evidence type="ECO:0000259" key="7">
    <source>
        <dbReference type="PROSITE" id="PS50968"/>
    </source>
</evidence>
<name>A0A8T2RLT7_CERRI</name>
<accession>A0A8T2RLT7</accession>
<dbReference type="AlphaFoldDB" id="A0A8T2RLT7"/>
<dbReference type="NCBIfam" id="TIGR00527">
    <property type="entry name" value="gcvH"/>
    <property type="match status" value="1"/>
</dbReference>
<keyword evidence="3 5" id="KW-0450">Lipoyl</keyword>
<dbReference type="HAMAP" id="MF_00272">
    <property type="entry name" value="GcvH"/>
    <property type="match status" value="1"/>
</dbReference>
<evidence type="ECO:0000256" key="1">
    <source>
        <dbReference type="ARBA" id="ARBA00004173"/>
    </source>
</evidence>
<dbReference type="OMA" id="ESHEWIK"/>
<evidence type="ECO:0000313" key="8">
    <source>
        <dbReference type="EMBL" id="KAH7296647.1"/>
    </source>
</evidence>
<sequence>MWIGRSSSDPHTLDHISTPFINSVVRYSPHSVNRSSPYRLKLQELSIKDTRMALRAFASHATTVLRISARPVFLRHFSTKFPEGLKYVKSHEWFKPEGDQGTMGLTSFAVDELGDVVFVELPEVGAKYEQGESICTVESVKASSAVYAPVGGEVIEVNSSVKESPEKLNKDPFGESWLVKLKVANHDHLKSLLSASDYEGLVEQSKH</sequence>
<evidence type="ECO:0000256" key="4">
    <source>
        <dbReference type="ARBA" id="ARBA00023128"/>
    </source>
</evidence>
<evidence type="ECO:0000256" key="2">
    <source>
        <dbReference type="ARBA" id="ARBA00009249"/>
    </source>
</evidence>
<organism evidence="8 9">
    <name type="scientific">Ceratopteris richardii</name>
    <name type="common">Triangle waterfern</name>
    <dbReference type="NCBI Taxonomy" id="49495"/>
    <lineage>
        <taxon>Eukaryota</taxon>
        <taxon>Viridiplantae</taxon>
        <taxon>Streptophyta</taxon>
        <taxon>Embryophyta</taxon>
        <taxon>Tracheophyta</taxon>
        <taxon>Polypodiopsida</taxon>
        <taxon>Polypodiidae</taxon>
        <taxon>Polypodiales</taxon>
        <taxon>Pteridineae</taxon>
        <taxon>Pteridaceae</taxon>
        <taxon>Parkerioideae</taxon>
        <taxon>Ceratopteris</taxon>
    </lineage>
</organism>
<evidence type="ECO:0000313" key="9">
    <source>
        <dbReference type="Proteomes" id="UP000825935"/>
    </source>
</evidence>
<dbReference type="GO" id="GO:0005739">
    <property type="term" value="C:mitochondrion"/>
    <property type="evidence" value="ECO:0007669"/>
    <property type="project" value="UniProtKB-SubCell"/>
</dbReference>
<comment type="function">
    <text evidence="6">The H protein shuttles the methylamine group of glycine from the P protein to the T protein.</text>
</comment>
<dbReference type="SUPFAM" id="SSF51230">
    <property type="entry name" value="Single hybrid motif"/>
    <property type="match status" value="1"/>
</dbReference>
<feature type="domain" description="Lipoyl-binding" evidence="7">
    <location>
        <begin position="100"/>
        <end position="182"/>
    </location>
</feature>
<feature type="modified residue" description="N6-lipoyllysine" evidence="5">
    <location>
        <position position="141"/>
    </location>
</feature>
<dbReference type="CDD" id="cd06848">
    <property type="entry name" value="GCS_H"/>
    <property type="match status" value="1"/>
</dbReference>
<keyword evidence="9" id="KW-1185">Reference proteome</keyword>
<dbReference type="InterPro" id="IPR033753">
    <property type="entry name" value="GCV_H/Fam206"/>
</dbReference>